<keyword evidence="10" id="KW-0472">Membrane</keyword>
<keyword evidence="2" id="KW-0963">Cytoplasm</keyword>
<organism evidence="13 14">
    <name type="scientific">Pelomonas cellulosilytica</name>
    <dbReference type="NCBI Taxonomy" id="2906762"/>
    <lineage>
        <taxon>Bacteria</taxon>
        <taxon>Pseudomonadati</taxon>
        <taxon>Pseudomonadota</taxon>
        <taxon>Betaproteobacteria</taxon>
        <taxon>Burkholderiales</taxon>
        <taxon>Sphaerotilaceae</taxon>
        <taxon>Roseateles</taxon>
    </lineage>
</organism>
<keyword evidence="5" id="KW-0229">DNA integration</keyword>
<dbReference type="EMBL" id="JAJTWU010000004">
    <property type="protein sequence ID" value="MCE4555040.1"/>
    <property type="molecule type" value="Genomic_DNA"/>
</dbReference>
<dbReference type="PANTHER" id="PTHR30349">
    <property type="entry name" value="PHAGE INTEGRASE-RELATED"/>
    <property type="match status" value="1"/>
</dbReference>
<feature type="domain" description="Core-binding (CB)" evidence="12">
    <location>
        <begin position="1"/>
        <end position="109"/>
    </location>
</feature>
<comment type="subcellular location">
    <subcellularLocation>
        <location evidence="1">Cytoplasm</location>
    </subcellularLocation>
</comment>
<name>A0ABS8XUS2_9BURK</name>
<keyword evidence="10" id="KW-1133">Transmembrane helix</keyword>
<dbReference type="SUPFAM" id="SSF56349">
    <property type="entry name" value="DNA breaking-rejoining enzymes"/>
    <property type="match status" value="1"/>
</dbReference>
<sequence>MKPRRTRLAWLARYADSPNTLANARREAERVVLWALTERGKPLSSLTHEDLLIYRRFLADPQPAERWVMAPGRKAGRRDPAWRAFAGPLSEASIRQSMTLLNSLLSWLVGAGYLAGNPLALAKRRRKAPQPRVTRFLEADLWTAVRESILALPQETPPQRAVYARARWLFSLFFLGGLRISEVVGNGMGDFFMRSDAQSGEQRWWLQALGKGDKERLVPATAELMVELMAYRRSLELSDLPAPGEPSPLLFPVAWRRSKHHAPHWPEPMTRSAVHGIVKEVFDHAANRWLTDGRGEAQADRLRAATSHWLRHTAGTSLANAGVNLSHVRDTLGHSDLSTTSIYVHGEDDARHAAISSAHRMSWSSVSGGSTS</sequence>
<evidence type="ECO:0000256" key="9">
    <source>
        <dbReference type="PROSITE-ProRule" id="PRU01248"/>
    </source>
</evidence>
<dbReference type="CDD" id="cd00397">
    <property type="entry name" value="DNA_BRE_C"/>
    <property type="match status" value="1"/>
</dbReference>
<dbReference type="PROSITE" id="PS51898">
    <property type="entry name" value="TYR_RECOMBINASE"/>
    <property type="match status" value="1"/>
</dbReference>
<evidence type="ECO:0000259" key="11">
    <source>
        <dbReference type="PROSITE" id="PS51898"/>
    </source>
</evidence>
<feature type="domain" description="Tyr recombinase" evidence="11">
    <location>
        <begin position="132"/>
        <end position="357"/>
    </location>
</feature>
<comment type="caution">
    <text evidence="13">The sequence shown here is derived from an EMBL/GenBank/DDBJ whole genome shotgun (WGS) entry which is preliminary data.</text>
</comment>
<dbReference type="InterPro" id="IPR010998">
    <property type="entry name" value="Integrase_recombinase_N"/>
</dbReference>
<evidence type="ECO:0000256" key="7">
    <source>
        <dbReference type="ARBA" id="ARBA00023172"/>
    </source>
</evidence>
<dbReference type="Gene3D" id="1.10.443.10">
    <property type="entry name" value="Intergrase catalytic core"/>
    <property type="match status" value="1"/>
</dbReference>
<feature type="transmembrane region" description="Helical" evidence="10">
    <location>
        <begin position="104"/>
        <end position="122"/>
    </location>
</feature>
<dbReference type="InterPro" id="IPR011010">
    <property type="entry name" value="DNA_brk_join_enz"/>
</dbReference>
<dbReference type="Proteomes" id="UP001200741">
    <property type="component" value="Unassembled WGS sequence"/>
</dbReference>
<gene>
    <name evidence="13" type="ORF">LXT13_11450</name>
</gene>
<proteinExistence type="predicted"/>
<keyword evidence="3" id="KW-0132">Cell division</keyword>
<dbReference type="PROSITE" id="PS51900">
    <property type="entry name" value="CB"/>
    <property type="match status" value="1"/>
</dbReference>
<keyword evidence="14" id="KW-1185">Reference proteome</keyword>
<dbReference type="InterPro" id="IPR044068">
    <property type="entry name" value="CB"/>
</dbReference>
<keyword evidence="8" id="KW-0131">Cell cycle</keyword>
<evidence type="ECO:0000256" key="4">
    <source>
        <dbReference type="ARBA" id="ARBA00022829"/>
    </source>
</evidence>
<keyword evidence="4" id="KW-0159">Chromosome partition</keyword>
<evidence type="ECO:0000256" key="10">
    <source>
        <dbReference type="SAM" id="Phobius"/>
    </source>
</evidence>
<dbReference type="InterPro" id="IPR013762">
    <property type="entry name" value="Integrase-like_cat_sf"/>
</dbReference>
<keyword evidence="7" id="KW-0233">DNA recombination</keyword>
<evidence type="ECO:0000256" key="2">
    <source>
        <dbReference type="ARBA" id="ARBA00022490"/>
    </source>
</evidence>
<evidence type="ECO:0000256" key="3">
    <source>
        <dbReference type="ARBA" id="ARBA00022618"/>
    </source>
</evidence>
<dbReference type="RefSeq" id="WP_233372062.1">
    <property type="nucleotide sequence ID" value="NZ_JAJTWU010000004.1"/>
</dbReference>
<evidence type="ECO:0000259" key="12">
    <source>
        <dbReference type="PROSITE" id="PS51900"/>
    </source>
</evidence>
<dbReference type="Pfam" id="PF00589">
    <property type="entry name" value="Phage_integrase"/>
    <property type="match status" value="1"/>
</dbReference>
<dbReference type="InterPro" id="IPR050090">
    <property type="entry name" value="Tyrosine_recombinase_XerCD"/>
</dbReference>
<evidence type="ECO:0000256" key="6">
    <source>
        <dbReference type="ARBA" id="ARBA00023125"/>
    </source>
</evidence>
<protein>
    <submittedName>
        <fullName evidence="13">Tyrosine-type recombinase/integrase</fullName>
    </submittedName>
</protein>
<dbReference type="Gene3D" id="1.10.150.130">
    <property type="match status" value="1"/>
</dbReference>
<dbReference type="PANTHER" id="PTHR30349:SF77">
    <property type="entry name" value="TYROSINE RECOMBINASE XERC"/>
    <property type="match status" value="1"/>
</dbReference>
<keyword evidence="6 9" id="KW-0238">DNA-binding</keyword>
<keyword evidence="10" id="KW-0812">Transmembrane</keyword>
<evidence type="ECO:0000313" key="14">
    <source>
        <dbReference type="Proteomes" id="UP001200741"/>
    </source>
</evidence>
<evidence type="ECO:0000313" key="13">
    <source>
        <dbReference type="EMBL" id="MCE4555040.1"/>
    </source>
</evidence>
<accession>A0ABS8XUS2</accession>
<reference evidence="13 14" key="1">
    <citation type="submission" date="2021-12" db="EMBL/GenBank/DDBJ databases">
        <title>Genome seq of P8.</title>
        <authorList>
            <person name="Seo T."/>
        </authorList>
    </citation>
    <scope>NUCLEOTIDE SEQUENCE [LARGE SCALE GENOMIC DNA]</scope>
    <source>
        <strain evidence="13 14">P8</strain>
    </source>
</reference>
<evidence type="ECO:0000256" key="8">
    <source>
        <dbReference type="ARBA" id="ARBA00023306"/>
    </source>
</evidence>
<evidence type="ECO:0000256" key="1">
    <source>
        <dbReference type="ARBA" id="ARBA00004496"/>
    </source>
</evidence>
<dbReference type="InterPro" id="IPR002104">
    <property type="entry name" value="Integrase_catalytic"/>
</dbReference>
<evidence type="ECO:0000256" key="5">
    <source>
        <dbReference type="ARBA" id="ARBA00022908"/>
    </source>
</evidence>